<dbReference type="InterPro" id="IPR028082">
    <property type="entry name" value="Peripla_BP_I"/>
</dbReference>
<dbReference type="RefSeq" id="WP_386732086.1">
    <property type="nucleotide sequence ID" value="NZ_JBHSTP010000003.1"/>
</dbReference>
<reference evidence="2" key="1">
    <citation type="journal article" date="2019" name="Int. J. Syst. Evol. Microbiol.">
        <title>The Global Catalogue of Microorganisms (GCM) 10K type strain sequencing project: providing services to taxonomists for standard genome sequencing and annotation.</title>
        <authorList>
            <consortium name="The Broad Institute Genomics Platform"/>
            <consortium name="The Broad Institute Genome Sequencing Center for Infectious Disease"/>
            <person name="Wu L."/>
            <person name="Ma J."/>
        </authorList>
    </citation>
    <scope>NUCLEOTIDE SEQUENCE [LARGE SCALE GENOMIC DNA]</scope>
    <source>
        <strain evidence="2">CCUG 43304</strain>
    </source>
</reference>
<evidence type="ECO:0000313" key="2">
    <source>
        <dbReference type="Proteomes" id="UP001596306"/>
    </source>
</evidence>
<keyword evidence="2" id="KW-1185">Reference proteome</keyword>
<proteinExistence type="predicted"/>
<dbReference type="EMBL" id="JBHSTP010000003">
    <property type="protein sequence ID" value="MFC6356914.1"/>
    <property type="molecule type" value="Genomic_DNA"/>
</dbReference>
<evidence type="ECO:0008006" key="3">
    <source>
        <dbReference type="Google" id="ProtNLM"/>
    </source>
</evidence>
<accession>A0ABW1VK27</accession>
<evidence type="ECO:0000313" key="1">
    <source>
        <dbReference type="EMBL" id="MFC6356914.1"/>
    </source>
</evidence>
<organism evidence="1 2">
    <name type="scientific">Luethyella okanaganae</name>
    <dbReference type="NCBI Taxonomy" id="69372"/>
    <lineage>
        <taxon>Bacteria</taxon>
        <taxon>Bacillati</taxon>
        <taxon>Actinomycetota</taxon>
        <taxon>Actinomycetes</taxon>
        <taxon>Micrococcales</taxon>
        <taxon>Microbacteriaceae</taxon>
        <taxon>Luethyella</taxon>
    </lineage>
</organism>
<dbReference type="SUPFAM" id="SSF53822">
    <property type="entry name" value="Periplasmic binding protein-like I"/>
    <property type="match status" value="1"/>
</dbReference>
<sequence length="232" mass="22332">MTAFAAVIAVSVALAGCAEERAPAPTPIDLPGVSLNGDGSLLIATVFDMATTGGAEVAGTELAVREINAEGGVLGSPVVALHRNSAGDPAALGAELVGRGTDAVLWDGAGAPAAELLAALESTGTAVLSLRDIVTGTPATPDDAFAARLRTADPGLAAMDGGAGGYDAVMLLALAAAAAGADGGASLVSRLGAVSTGTVECVGWGACAAAIADEQSIRYLGESGPIEPPVTG</sequence>
<comment type="caution">
    <text evidence="1">The sequence shown here is derived from an EMBL/GenBank/DDBJ whole genome shotgun (WGS) entry which is preliminary data.</text>
</comment>
<dbReference type="Gene3D" id="3.40.50.2300">
    <property type="match status" value="1"/>
</dbReference>
<gene>
    <name evidence="1" type="ORF">ACFQB0_12430</name>
</gene>
<name>A0ABW1VK27_9MICO</name>
<dbReference type="Proteomes" id="UP001596306">
    <property type="component" value="Unassembled WGS sequence"/>
</dbReference>
<protein>
    <recommendedName>
        <fullName evidence="3">Leucine-binding protein domain-containing protein</fullName>
    </recommendedName>
</protein>